<name>A0AAJ6DBV6_9MICC</name>
<sequence length="170" mass="18593">MAAAIDALQPVLAIMENVRDLLSAPLIRPTPAGTTPDARNQTMQPTSLHPPFPTWNPTRGRWETSQHDLLARTEPHSGIWPTSGEVRVESAYRRHWPAHPTNGSISSSPPIDKTLLRTLLASDFSPKGATPDQVRTRRGIIALSHQVINLAVHGPAGSPTSWNDRRPCSL</sequence>
<evidence type="ECO:0000313" key="2">
    <source>
        <dbReference type="EMBL" id="WGH92491.1"/>
    </source>
</evidence>
<feature type="compositionally biased region" description="Polar residues" evidence="1">
    <location>
        <begin position="37"/>
        <end position="47"/>
    </location>
</feature>
<dbReference type="Proteomes" id="UP001224674">
    <property type="component" value="Chromosome"/>
</dbReference>
<dbReference type="AlphaFoldDB" id="A0AAJ6DBV6"/>
<organism evidence="2 3">
    <name type="scientific">Auritidibacter ignavus</name>
    <dbReference type="NCBI Taxonomy" id="678932"/>
    <lineage>
        <taxon>Bacteria</taxon>
        <taxon>Bacillati</taxon>
        <taxon>Actinomycetota</taxon>
        <taxon>Actinomycetes</taxon>
        <taxon>Micrococcales</taxon>
        <taxon>Micrococcaceae</taxon>
        <taxon>Auritidibacter</taxon>
    </lineage>
</organism>
<gene>
    <name evidence="2" type="ORF">QDX21_09220</name>
</gene>
<evidence type="ECO:0000313" key="3">
    <source>
        <dbReference type="Proteomes" id="UP001224674"/>
    </source>
</evidence>
<reference evidence="2 3" key="1">
    <citation type="submission" date="2023-03" db="EMBL/GenBank/DDBJ databases">
        <title>Complete genome sequences of several Auritidibacter ignavus strains isolated from ear infections.</title>
        <authorList>
            <person name="Baehr T."/>
            <person name="Baumhoegger A.M."/>
        </authorList>
    </citation>
    <scope>NUCLEOTIDE SEQUENCE [LARGE SCALE GENOMIC DNA]</scope>
    <source>
        <strain evidence="2 3">BABAE-6</strain>
    </source>
</reference>
<feature type="region of interest" description="Disordered" evidence="1">
    <location>
        <begin position="30"/>
        <end position="60"/>
    </location>
</feature>
<protein>
    <submittedName>
        <fullName evidence="2">Uncharacterized protein</fullName>
    </submittedName>
</protein>
<dbReference type="EMBL" id="CP122566">
    <property type="protein sequence ID" value="WGH92491.1"/>
    <property type="molecule type" value="Genomic_DNA"/>
</dbReference>
<evidence type="ECO:0000256" key="1">
    <source>
        <dbReference type="SAM" id="MobiDB-lite"/>
    </source>
</evidence>
<dbReference type="RefSeq" id="WP_233487922.1">
    <property type="nucleotide sequence ID" value="NZ_CP122562.1"/>
</dbReference>
<keyword evidence="3" id="KW-1185">Reference proteome</keyword>
<accession>A0AAJ6DBV6</accession>
<proteinExistence type="predicted"/>